<reference evidence="1 2" key="1">
    <citation type="submission" date="2024-09" db="EMBL/GenBank/DDBJ databases">
        <authorList>
            <person name="Lee S.D."/>
        </authorList>
    </citation>
    <scope>NUCLEOTIDE SEQUENCE [LARGE SCALE GENOMIC DNA]</scope>
    <source>
        <strain evidence="1 2">N1-3</strain>
    </source>
</reference>
<organism evidence="1 2">
    <name type="scientific">Streptacidiphilus alkalitolerans</name>
    <dbReference type="NCBI Taxonomy" id="3342712"/>
    <lineage>
        <taxon>Bacteria</taxon>
        <taxon>Bacillati</taxon>
        <taxon>Actinomycetota</taxon>
        <taxon>Actinomycetes</taxon>
        <taxon>Kitasatosporales</taxon>
        <taxon>Streptomycetaceae</taxon>
        <taxon>Streptacidiphilus</taxon>
    </lineage>
</organism>
<name>A0ABV6WZE7_9ACTN</name>
<evidence type="ECO:0000313" key="2">
    <source>
        <dbReference type="Proteomes" id="UP001592530"/>
    </source>
</evidence>
<dbReference type="Proteomes" id="UP001592530">
    <property type="component" value="Unassembled WGS sequence"/>
</dbReference>
<comment type="caution">
    <text evidence="1">The sequence shown here is derived from an EMBL/GenBank/DDBJ whole genome shotgun (WGS) entry which is preliminary data.</text>
</comment>
<dbReference type="EMBL" id="JBHEZY010000004">
    <property type="protein sequence ID" value="MFC1431395.1"/>
    <property type="molecule type" value="Genomic_DNA"/>
</dbReference>
<protein>
    <submittedName>
        <fullName evidence="1">Uncharacterized protein</fullName>
    </submittedName>
</protein>
<dbReference type="RefSeq" id="WP_380551901.1">
    <property type="nucleotide sequence ID" value="NZ_JBHEZY010000004.1"/>
</dbReference>
<sequence>MKLTPVKLTPVQLTPEEMEVALMAAPGWTKHVTGADTPNWSEGGYTYDGVQSLSHTAAT</sequence>
<gene>
    <name evidence="1" type="ORF">ACEZDB_12140</name>
</gene>
<evidence type="ECO:0000313" key="1">
    <source>
        <dbReference type="EMBL" id="MFC1431395.1"/>
    </source>
</evidence>
<accession>A0ABV6WZE7</accession>
<proteinExistence type="predicted"/>